<dbReference type="InterPro" id="IPR000089">
    <property type="entry name" value="Biotin_lipoyl"/>
</dbReference>
<evidence type="ECO:0000256" key="3">
    <source>
        <dbReference type="ARBA" id="ARBA00022679"/>
    </source>
</evidence>
<protein>
    <recommendedName>
        <fullName evidence="6">Lipoyl-binding domain-containing protein</fullName>
    </recommendedName>
</protein>
<dbReference type="AlphaFoldDB" id="A0A1E3XCT3"/>
<evidence type="ECO:0000256" key="1">
    <source>
        <dbReference type="ARBA" id="ARBA00001938"/>
    </source>
</evidence>
<dbReference type="Proteomes" id="UP000094056">
    <property type="component" value="Unassembled WGS sequence"/>
</dbReference>
<sequence>MQEDLELPDLGVEVYDEITVSFWHVEEDEEFEEGEDIMEVSTNKATFNIPAPYSGRLIKILAQEGDVVKVGDIIAITETEGY</sequence>
<name>A0A1E3XCT3_9BACT</name>
<dbReference type="SUPFAM" id="SSF51230">
    <property type="entry name" value="Single hybrid motif"/>
    <property type="match status" value="1"/>
</dbReference>
<dbReference type="Gene3D" id="2.40.50.100">
    <property type="match status" value="1"/>
</dbReference>
<dbReference type="InterPro" id="IPR050743">
    <property type="entry name" value="2-oxoacid_DH_E2_comp"/>
</dbReference>
<organism evidence="7 8">
    <name type="scientific">Candidatus Scalindua rubra</name>
    <dbReference type="NCBI Taxonomy" id="1872076"/>
    <lineage>
        <taxon>Bacteria</taxon>
        <taxon>Pseudomonadati</taxon>
        <taxon>Planctomycetota</taxon>
        <taxon>Candidatus Brocadiia</taxon>
        <taxon>Candidatus Brocadiales</taxon>
        <taxon>Candidatus Scalinduaceae</taxon>
        <taxon>Candidatus Scalindua</taxon>
    </lineage>
</organism>
<gene>
    <name evidence="7" type="ORF">SCARUB_01408</name>
</gene>
<dbReference type="GO" id="GO:0005737">
    <property type="term" value="C:cytoplasm"/>
    <property type="evidence" value="ECO:0007669"/>
    <property type="project" value="TreeGrafter"/>
</dbReference>
<dbReference type="CDD" id="cd06849">
    <property type="entry name" value="lipoyl_domain"/>
    <property type="match status" value="1"/>
</dbReference>
<reference evidence="7 8" key="1">
    <citation type="submission" date="2016-07" db="EMBL/GenBank/DDBJ databases">
        <title>Draft genome of Scalindua rubra, obtained from a brine-seawater interface in the Red Sea, sheds light on salt adaptation in anammox bacteria.</title>
        <authorList>
            <person name="Speth D.R."/>
            <person name="Lagkouvardos I."/>
            <person name="Wang Y."/>
            <person name="Qian P.-Y."/>
            <person name="Dutilh B.E."/>
            <person name="Jetten M.S."/>
        </authorList>
    </citation>
    <scope>NUCLEOTIDE SEQUENCE [LARGE SCALE GENOMIC DNA]</scope>
    <source>
        <strain evidence="7">BSI-1</strain>
    </source>
</reference>
<dbReference type="Pfam" id="PF00364">
    <property type="entry name" value="Biotin_lipoyl"/>
    <property type="match status" value="1"/>
</dbReference>
<comment type="subunit">
    <text evidence="2">Forms a 24-polypeptide structural core with octahedral symmetry.</text>
</comment>
<dbReference type="EMBL" id="MAYW01000028">
    <property type="protein sequence ID" value="ODS33436.1"/>
    <property type="molecule type" value="Genomic_DNA"/>
</dbReference>
<evidence type="ECO:0000256" key="2">
    <source>
        <dbReference type="ARBA" id="ARBA00011484"/>
    </source>
</evidence>
<accession>A0A1E3XCT3</accession>
<proteinExistence type="predicted"/>
<dbReference type="GO" id="GO:0031405">
    <property type="term" value="F:lipoic acid binding"/>
    <property type="evidence" value="ECO:0007669"/>
    <property type="project" value="TreeGrafter"/>
</dbReference>
<dbReference type="PANTHER" id="PTHR43178:SF5">
    <property type="entry name" value="LIPOAMIDE ACYLTRANSFERASE COMPONENT OF BRANCHED-CHAIN ALPHA-KETO ACID DEHYDROGENASE COMPLEX, MITOCHONDRIAL"/>
    <property type="match status" value="1"/>
</dbReference>
<evidence type="ECO:0000313" key="8">
    <source>
        <dbReference type="Proteomes" id="UP000094056"/>
    </source>
</evidence>
<evidence type="ECO:0000259" key="6">
    <source>
        <dbReference type="PROSITE" id="PS50968"/>
    </source>
</evidence>
<comment type="cofactor">
    <cofactor evidence="1">
        <name>(R)-lipoate</name>
        <dbReference type="ChEBI" id="CHEBI:83088"/>
    </cofactor>
</comment>
<evidence type="ECO:0000313" key="7">
    <source>
        <dbReference type="EMBL" id="ODS33436.1"/>
    </source>
</evidence>
<feature type="domain" description="Lipoyl-binding" evidence="6">
    <location>
        <begin position="2"/>
        <end position="78"/>
    </location>
</feature>
<evidence type="ECO:0000256" key="5">
    <source>
        <dbReference type="ARBA" id="ARBA00023315"/>
    </source>
</evidence>
<dbReference type="InterPro" id="IPR003016">
    <property type="entry name" value="2-oxoA_DH_lipoyl-BS"/>
</dbReference>
<dbReference type="PROSITE" id="PS50968">
    <property type="entry name" value="BIOTINYL_LIPOYL"/>
    <property type="match status" value="1"/>
</dbReference>
<keyword evidence="5" id="KW-0012">Acyltransferase</keyword>
<dbReference type="GO" id="GO:0016407">
    <property type="term" value="F:acetyltransferase activity"/>
    <property type="evidence" value="ECO:0007669"/>
    <property type="project" value="TreeGrafter"/>
</dbReference>
<dbReference type="PANTHER" id="PTHR43178">
    <property type="entry name" value="DIHYDROLIPOAMIDE ACETYLTRANSFERASE COMPONENT OF PYRUVATE DEHYDROGENASE COMPLEX"/>
    <property type="match status" value="1"/>
</dbReference>
<evidence type="ECO:0000256" key="4">
    <source>
        <dbReference type="ARBA" id="ARBA00022823"/>
    </source>
</evidence>
<keyword evidence="4" id="KW-0450">Lipoyl</keyword>
<dbReference type="InterPro" id="IPR011053">
    <property type="entry name" value="Single_hybrid_motif"/>
</dbReference>
<dbReference type="PROSITE" id="PS00189">
    <property type="entry name" value="LIPOYL"/>
    <property type="match status" value="1"/>
</dbReference>
<comment type="caution">
    <text evidence="7">The sequence shown here is derived from an EMBL/GenBank/DDBJ whole genome shotgun (WGS) entry which is preliminary data.</text>
</comment>
<keyword evidence="3" id="KW-0808">Transferase</keyword>